<feature type="transmembrane region" description="Helical" evidence="7">
    <location>
        <begin position="12"/>
        <end position="35"/>
    </location>
</feature>
<keyword evidence="4 7" id="KW-0812">Transmembrane</keyword>
<evidence type="ECO:0000256" key="1">
    <source>
        <dbReference type="ARBA" id="ARBA00004651"/>
    </source>
</evidence>
<reference evidence="9 10" key="1">
    <citation type="submission" date="2020-11" db="EMBL/GenBank/DDBJ databases">
        <title>Carbohydrate-dependent, anaerobic sulfur respiration: A novel catabolism in halophilic archaea.</title>
        <authorList>
            <person name="Sorokin D.Y."/>
            <person name="Messina E."/>
            <person name="Smedile F."/>
            <person name="La Cono V."/>
            <person name="Hallsworth J.E."/>
            <person name="Yakimov M.M."/>
        </authorList>
    </citation>
    <scope>NUCLEOTIDE SEQUENCE [LARGE SCALE GENOMIC DNA]</scope>
    <source>
        <strain evidence="9 10">HSR12-2</strain>
    </source>
</reference>
<keyword evidence="2 7" id="KW-0813">Transport</keyword>
<keyword evidence="6 7" id="KW-0472">Membrane</keyword>
<feature type="domain" description="ABC transmembrane type-1" evidence="8">
    <location>
        <begin position="63"/>
        <end position="247"/>
    </location>
</feature>
<proteinExistence type="inferred from homology"/>
<dbReference type="PANTHER" id="PTHR30151:SF0">
    <property type="entry name" value="ABC TRANSPORTER PERMEASE PROTEIN MJ0413-RELATED"/>
    <property type="match status" value="1"/>
</dbReference>
<evidence type="ECO:0000313" key="10">
    <source>
        <dbReference type="Proteomes" id="UP000662973"/>
    </source>
</evidence>
<comment type="subcellular location">
    <subcellularLocation>
        <location evidence="1 7">Cell membrane</location>
        <topology evidence="1 7">Multi-pass membrane protein</topology>
    </subcellularLocation>
</comment>
<dbReference type="GO" id="GO:0055085">
    <property type="term" value="P:transmembrane transport"/>
    <property type="evidence" value="ECO:0007669"/>
    <property type="project" value="InterPro"/>
</dbReference>
<gene>
    <name evidence="9" type="primary">tauC2</name>
    <name evidence="9" type="ORF">HSR122_0129</name>
</gene>
<dbReference type="Proteomes" id="UP000662973">
    <property type="component" value="Chromosome"/>
</dbReference>
<dbReference type="RefSeq" id="WP_229110718.1">
    <property type="nucleotide sequence ID" value="NZ_CP064788.1"/>
</dbReference>
<evidence type="ECO:0000256" key="6">
    <source>
        <dbReference type="ARBA" id="ARBA00023136"/>
    </source>
</evidence>
<dbReference type="Pfam" id="PF00528">
    <property type="entry name" value="BPD_transp_1"/>
    <property type="match status" value="1"/>
</dbReference>
<dbReference type="InterPro" id="IPR000515">
    <property type="entry name" value="MetI-like"/>
</dbReference>
<dbReference type="AlphaFoldDB" id="A0A897N488"/>
<dbReference type="GeneID" id="68850810"/>
<evidence type="ECO:0000256" key="5">
    <source>
        <dbReference type="ARBA" id="ARBA00022989"/>
    </source>
</evidence>
<evidence type="ECO:0000256" key="3">
    <source>
        <dbReference type="ARBA" id="ARBA00022475"/>
    </source>
</evidence>
<evidence type="ECO:0000256" key="7">
    <source>
        <dbReference type="RuleBase" id="RU363032"/>
    </source>
</evidence>
<feature type="transmembrane region" description="Helical" evidence="7">
    <location>
        <begin position="220"/>
        <end position="240"/>
    </location>
</feature>
<dbReference type="KEGG" id="hds:HSR122_0129"/>
<evidence type="ECO:0000313" key="9">
    <source>
        <dbReference type="EMBL" id="QSG07547.1"/>
    </source>
</evidence>
<dbReference type="Gene3D" id="1.10.3720.10">
    <property type="entry name" value="MetI-like"/>
    <property type="match status" value="1"/>
</dbReference>
<dbReference type="SUPFAM" id="SSF161098">
    <property type="entry name" value="MetI-like"/>
    <property type="match status" value="1"/>
</dbReference>
<accession>A0A897N488</accession>
<keyword evidence="5 7" id="KW-1133">Transmembrane helix</keyword>
<evidence type="ECO:0000256" key="2">
    <source>
        <dbReference type="ARBA" id="ARBA00022448"/>
    </source>
</evidence>
<dbReference type="CDD" id="cd06261">
    <property type="entry name" value="TM_PBP2"/>
    <property type="match status" value="1"/>
</dbReference>
<dbReference type="InterPro" id="IPR035906">
    <property type="entry name" value="MetI-like_sf"/>
</dbReference>
<feature type="transmembrane region" description="Helical" evidence="7">
    <location>
        <begin position="70"/>
        <end position="90"/>
    </location>
</feature>
<protein>
    <submittedName>
        <fullName evidence="9">ABC-type nitrate/sulfonate/bicarbonate transportsystem, permease component</fullName>
    </submittedName>
</protein>
<organism evidence="9 10">
    <name type="scientific">Halapricum desulfuricans</name>
    <dbReference type="NCBI Taxonomy" id="2841257"/>
    <lineage>
        <taxon>Archaea</taxon>
        <taxon>Methanobacteriati</taxon>
        <taxon>Methanobacteriota</taxon>
        <taxon>Stenosarchaea group</taxon>
        <taxon>Halobacteria</taxon>
        <taxon>Halobacteriales</taxon>
        <taxon>Haloarculaceae</taxon>
        <taxon>Halapricum</taxon>
    </lineage>
</organism>
<sequence>MTRLTGTRIVRRLPALIGPFVVLALAWELAAGVILDPRFFPPPSETLPLAVELYLHGEFVTHAAASVRRIVLATAIGASAGIAVGIVAGWSHRARLLVNPHLAVLYPLPKIALLPVMFALFGLTETVRILTMALAVFLLVAINTMGGVRSIEDVHVEAALDNGAGTLELYREVILPGARPQIFSSLSMGFSVGFALLVVIEMLAAESGLGYVIWSSWELFTIPRMYVAVFSINVLGVLFVHGTEIVGDVLTPWEGTYQP</sequence>
<dbReference type="PROSITE" id="PS50928">
    <property type="entry name" value="ABC_TM1"/>
    <property type="match status" value="1"/>
</dbReference>
<dbReference type="GO" id="GO:0005886">
    <property type="term" value="C:plasma membrane"/>
    <property type="evidence" value="ECO:0007669"/>
    <property type="project" value="UniProtKB-SubCell"/>
</dbReference>
<evidence type="ECO:0000256" key="4">
    <source>
        <dbReference type="ARBA" id="ARBA00022692"/>
    </source>
</evidence>
<keyword evidence="10" id="KW-1185">Reference proteome</keyword>
<feature type="transmembrane region" description="Helical" evidence="7">
    <location>
        <begin position="189"/>
        <end position="214"/>
    </location>
</feature>
<keyword evidence="3" id="KW-1003">Cell membrane</keyword>
<feature type="transmembrane region" description="Helical" evidence="7">
    <location>
        <begin position="102"/>
        <end position="123"/>
    </location>
</feature>
<evidence type="ECO:0000259" key="8">
    <source>
        <dbReference type="PROSITE" id="PS50928"/>
    </source>
</evidence>
<dbReference type="EMBL" id="CP064788">
    <property type="protein sequence ID" value="QSG07547.1"/>
    <property type="molecule type" value="Genomic_DNA"/>
</dbReference>
<dbReference type="PANTHER" id="PTHR30151">
    <property type="entry name" value="ALKANE SULFONATE ABC TRANSPORTER-RELATED, MEMBRANE SUBUNIT"/>
    <property type="match status" value="1"/>
</dbReference>
<name>A0A897N488_9EURY</name>
<feature type="transmembrane region" description="Helical" evidence="7">
    <location>
        <begin position="129"/>
        <end position="148"/>
    </location>
</feature>
<comment type="similarity">
    <text evidence="7">Belongs to the binding-protein-dependent transport system permease family.</text>
</comment>